<dbReference type="GeneID" id="92051980"/>
<dbReference type="PANTHER" id="PTHR23048:SF0">
    <property type="entry name" value="CALMODULIN LIKE 3"/>
    <property type="match status" value="1"/>
</dbReference>
<evidence type="ECO:0000259" key="4">
    <source>
        <dbReference type="PROSITE" id="PS50222"/>
    </source>
</evidence>
<organism evidence="5 6">
    <name type="scientific">Apiospora hydei</name>
    <dbReference type="NCBI Taxonomy" id="1337664"/>
    <lineage>
        <taxon>Eukaryota</taxon>
        <taxon>Fungi</taxon>
        <taxon>Dikarya</taxon>
        <taxon>Ascomycota</taxon>
        <taxon>Pezizomycotina</taxon>
        <taxon>Sordariomycetes</taxon>
        <taxon>Xylariomycetidae</taxon>
        <taxon>Amphisphaeriales</taxon>
        <taxon>Apiosporaceae</taxon>
        <taxon>Apiospora</taxon>
    </lineage>
</organism>
<name>A0ABR1UXF5_9PEZI</name>
<evidence type="ECO:0000313" key="6">
    <source>
        <dbReference type="Proteomes" id="UP001433268"/>
    </source>
</evidence>
<keyword evidence="2" id="KW-0677">Repeat</keyword>
<dbReference type="Proteomes" id="UP001433268">
    <property type="component" value="Unassembled WGS sequence"/>
</dbReference>
<dbReference type="RefSeq" id="XP_066661108.1">
    <property type="nucleotide sequence ID" value="XM_066818920.1"/>
</dbReference>
<feature type="domain" description="EF-hand" evidence="4">
    <location>
        <begin position="45"/>
        <end position="80"/>
    </location>
</feature>
<comment type="caution">
    <text evidence="5">The sequence shown here is derived from an EMBL/GenBank/DDBJ whole genome shotgun (WGS) entry which is preliminary data.</text>
</comment>
<dbReference type="PROSITE" id="PS00018">
    <property type="entry name" value="EF_HAND_1"/>
    <property type="match status" value="1"/>
</dbReference>
<sequence>MARILSQEEIAVFKELFDSYDDDKGGNITVQEFAKVMSNSPGQQPTEAEVQQIIKEVDLDGDGTINFNALPPVADPADEYAKAWKEFEPSLKGSITQAQFRQLMANLAEPVSDVEVDKLVNNVDGEGKISYKDFDHFMKHRNTESDILQEYEQ</sequence>
<feature type="domain" description="EF-hand" evidence="4">
    <location>
        <begin position="8"/>
        <end position="43"/>
    </location>
</feature>
<dbReference type="Pfam" id="PF13499">
    <property type="entry name" value="EF-hand_7"/>
    <property type="match status" value="2"/>
</dbReference>
<evidence type="ECO:0000256" key="1">
    <source>
        <dbReference type="ARBA" id="ARBA00020786"/>
    </source>
</evidence>
<gene>
    <name evidence="5" type="ORF">PG997_014606</name>
</gene>
<dbReference type="Gene3D" id="1.10.238.10">
    <property type="entry name" value="EF-hand"/>
    <property type="match status" value="1"/>
</dbReference>
<dbReference type="EMBL" id="JAQQWN010000010">
    <property type="protein sequence ID" value="KAK8062509.1"/>
    <property type="molecule type" value="Genomic_DNA"/>
</dbReference>
<dbReference type="InterPro" id="IPR002048">
    <property type="entry name" value="EF_hand_dom"/>
</dbReference>
<dbReference type="SMART" id="SM00054">
    <property type="entry name" value="EFh"/>
    <property type="match status" value="3"/>
</dbReference>
<dbReference type="PROSITE" id="PS50222">
    <property type="entry name" value="EF_HAND_2"/>
    <property type="match status" value="2"/>
</dbReference>
<dbReference type="CDD" id="cd00051">
    <property type="entry name" value="EFh"/>
    <property type="match status" value="1"/>
</dbReference>
<dbReference type="InterPro" id="IPR050230">
    <property type="entry name" value="CALM/Myosin/TropC-like"/>
</dbReference>
<evidence type="ECO:0000313" key="5">
    <source>
        <dbReference type="EMBL" id="KAK8062509.1"/>
    </source>
</evidence>
<dbReference type="InterPro" id="IPR018247">
    <property type="entry name" value="EF_Hand_1_Ca_BS"/>
</dbReference>
<keyword evidence="6" id="KW-1185">Reference proteome</keyword>
<evidence type="ECO:0000256" key="2">
    <source>
        <dbReference type="ARBA" id="ARBA00022737"/>
    </source>
</evidence>
<protein>
    <recommendedName>
        <fullName evidence="1">Calmodulin</fullName>
    </recommendedName>
</protein>
<reference evidence="5 6" key="1">
    <citation type="submission" date="2023-01" db="EMBL/GenBank/DDBJ databases">
        <title>Analysis of 21 Apiospora genomes using comparative genomics revels a genus with tremendous synthesis potential of carbohydrate active enzymes and secondary metabolites.</title>
        <authorList>
            <person name="Sorensen T."/>
        </authorList>
    </citation>
    <scope>NUCLEOTIDE SEQUENCE [LARGE SCALE GENOMIC DNA]</scope>
    <source>
        <strain evidence="5 6">CBS 114990</strain>
    </source>
</reference>
<accession>A0ABR1UXF5</accession>
<dbReference type="InterPro" id="IPR011992">
    <property type="entry name" value="EF-hand-dom_pair"/>
</dbReference>
<dbReference type="SUPFAM" id="SSF47473">
    <property type="entry name" value="EF-hand"/>
    <property type="match status" value="1"/>
</dbReference>
<proteinExistence type="predicted"/>
<dbReference type="PANTHER" id="PTHR23048">
    <property type="entry name" value="MYOSIN LIGHT CHAIN 1, 3"/>
    <property type="match status" value="1"/>
</dbReference>
<evidence type="ECO:0000256" key="3">
    <source>
        <dbReference type="ARBA" id="ARBA00022837"/>
    </source>
</evidence>
<keyword evidence="3" id="KW-0106">Calcium</keyword>